<feature type="region of interest" description="Disordered" evidence="1">
    <location>
        <begin position="19"/>
        <end position="55"/>
    </location>
</feature>
<protein>
    <submittedName>
        <fullName evidence="2">Uncharacterized protein</fullName>
    </submittedName>
</protein>
<feature type="region of interest" description="Disordered" evidence="1">
    <location>
        <begin position="91"/>
        <end position="129"/>
    </location>
</feature>
<evidence type="ECO:0000313" key="3">
    <source>
        <dbReference type="Proteomes" id="UP001365128"/>
    </source>
</evidence>
<evidence type="ECO:0000256" key="1">
    <source>
        <dbReference type="SAM" id="MobiDB-lite"/>
    </source>
</evidence>
<name>A0ABR1LV57_9PEZI</name>
<feature type="compositionally biased region" description="Pro residues" evidence="1">
    <location>
        <begin position="113"/>
        <end position="126"/>
    </location>
</feature>
<dbReference type="Proteomes" id="UP001365128">
    <property type="component" value="Unassembled WGS sequence"/>
</dbReference>
<dbReference type="EMBL" id="JBBPDW010000029">
    <property type="protein sequence ID" value="KAK7539082.1"/>
    <property type="molecule type" value="Genomic_DNA"/>
</dbReference>
<sequence>MATSLPSIAILSTGTQLTGQIPASKPVSTQNPSTKLSRIIPTGAPRMTQSTRPPEPTCQGFLDAQIVRLGFLLLARNVDRLRTAMRQNLQERAKRLRPARGANDTASLTPASHRPPPLATPHPRQPLPSEEQKVLRLSTLGVEASSWRCWESNPGRVGIVIIHLTANNQPTDWCCGTLHNDACYPYTTSPGKDF</sequence>
<gene>
    <name evidence="2" type="ORF">IWX46DRAFT_628927</name>
</gene>
<reference evidence="2 3" key="1">
    <citation type="submission" date="2024-04" db="EMBL/GenBank/DDBJ databases">
        <title>Phyllosticta paracitricarpa is synonymous to the EU quarantine fungus P. citricarpa based on phylogenomic analyses.</title>
        <authorList>
            <consortium name="Lawrence Berkeley National Laboratory"/>
            <person name="Van Ingen-Buijs V.A."/>
            <person name="Van Westerhoven A.C."/>
            <person name="Haridas S."/>
            <person name="Skiadas P."/>
            <person name="Martin F."/>
            <person name="Groenewald J.Z."/>
            <person name="Crous P.W."/>
            <person name="Seidl M.F."/>
        </authorList>
    </citation>
    <scope>NUCLEOTIDE SEQUENCE [LARGE SCALE GENOMIC DNA]</scope>
    <source>
        <strain evidence="2 3">CBS 122670</strain>
    </source>
</reference>
<organism evidence="2 3">
    <name type="scientific">Phyllosticta citricarpa</name>
    <dbReference type="NCBI Taxonomy" id="55181"/>
    <lineage>
        <taxon>Eukaryota</taxon>
        <taxon>Fungi</taxon>
        <taxon>Dikarya</taxon>
        <taxon>Ascomycota</taxon>
        <taxon>Pezizomycotina</taxon>
        <taxon>Dothideomycetes</taxon>
        <taxon>Dothideomycetes incertae sedis</taxon>
        <taxon>Botryosphaeriales</taxon>
        <taxon>Phyllostictaceae</taxon>
        <taxon>Phyllosticta</taxon>
    </lineage>
</organism>
<feature type="compositionally biased region" description="Polar residues" evidence="1">
    <location>
        <begin position="19"/>
        <end position="36"/>
    </location>
</feature>
<keyword evidence="3" id="KW-1185">Reference proteome</keyword>
<accession>A0ABR1LV57</accession>
<comment type="caution">
    <text evidence="2">The sequence shown here is derived from an EMBL/GenBank/DDBJ whole genome shotgun (WGS) entry which is preliminary data.</text>
</comment>
<proteinExistence type="predicted"/>
<evidence type="ECO:0000313" key="2">
    <source>
        <dbReference type="EMBL" id="KAK7539082.1"/>
    </source>
</evidence>